<dbReference type="EMBL" id="DXCH01000228">
    <property type="protein sequence ID" value="HIZ07924.1"/>
    <property type="molecule type" value="Genomic_DNA"/>
</dbReference>
<dbReference type="GO" id="GO:0016491">
    <property type="term" value="F:oxidoreductase activity"/>
    <property type="evidence" value="ECO:0007669"/>
    <property type="project" value="UniProtKB-KW"/>
</dbReference>
<sequence>MEFQKILEKRKSTRKYIADKKVSPEIIHEMLSAATLAPSWKNSQTARYYVITSDDMLSKVKEQALPPFNANNTKDAPVLIVTSYVKNRSGFEKDGTPSNELGNQWGAYDLGLHNANLILKAAELGLDTLIMGIRNAEKLYEILGISRDETIVSVIAAGYGDYDNERPKRKTPEDIAKFF</sequence>
<evidence type="ECO:0000256" key="2">
    <source>
        <dbReference type="ARBA" id="ARBA00023002"/>
    </source>
</evidence>
<reference evidence="4" key="2">
    <citation type="submission" date="2021-04" db="EMBL/GenBank/DDBJ databases">
        <authorList>
            <person name="Gilroy R."/>
        </authorList>
    </citation>
    <scope>NUCLEOTIDE SEQUENCE</scope>
    <source>
        <strain evidence="4">CHK192-9172</strain>
    </source>
</reference>
<dbReference type="PANTHER" id="PTHR43673">
    <property type="entry name" value="NAD(P)H NITROREDUCTASE YDGI-RELATED"/>
    <property type="match status" value="1"/>
</dbReference>
<dbReference type="AlphaFoldDB" id="A0A9D2D3P3"/>
<comment type="similarity">
    <text evidence="1">Belongs to the nitroreductase family.</text>
</comment>
<dbReference type="PANTHER" id="PTHR43673:SF10">
    <property type="entry name" value="NADH DEHYDROGENASE_NAD(P)H NITROREDUCTASE XCC3605-RELATED"/>
    <property type="match status" value="1"/>
</dbReference>
<name>A0A9D2D3P3_9FIRM</name>
<organism evidence="4 5">
    <name type="scientific">Candidatus Eubacterium avistercoris</name>
    <dbReference type="NCBI Taxonomy" id="2838567"/>
    <lineage>
        <taxon>Bacteria</taxon>
        <taxon>Bacillati</taxon>
        <taxon>Bacillota</taxon>
        <taxon>Clostridia</taxon>
        <taxon>Eubacteriales</taxon>
        <taxon>Eubacteriaceae</taxon>
        <taxon>Eubacterium</taxon>
    </lineage>
</organism>
<dbReference type="Gene3D" id="3.40.109.10">
    <property type="entry name" value="NADH Oxidase"/>
    <property type="match status" value="1"/>
</dbReference>
<dbReference type="InterPro" id="IPR000415">
    <property type="entry name" value="Nitroreductase-like"/>
</dbReference>
<protein>
    <submittedName>
        <fullName evidence="4">Nitroreductase family protein</fullName>
    </submittedName>
</protein>
<evidence type="ECO:0000313" key="5">
    <source>
        <dbReference type="Proteomes" id="UP000824024"/>
    </source>
</evidence>
<dbReference type="InterPro" id="IPR029479">
    <property type="entry name" value="Nitroreductase"/>
</dbReference>
<keyword evidence="2" id="KW-0560">Oxidoreductase</keyword>
<dbReference type="SUPFAM" id="SSF55469">
    <property type="entry name" value="FMN-dependent nitroreductase-like"/>
    <property type="match status" value="1"/>
</dbReference>
<reference evidence="4" key="1">
    <citation type="journal article" date="2021" name="PeerJ">
        <title>Extensive microbial diversity within the chicken gut microbiome revealed by metagenomics and culture.</title>
        <authorList>
            <person name="Gilroy R."/>
            <person name="Ravi A."/>
            <person name="Getino M."/>
            <person name="Pursley I."/>
            <person name="Horton D.L."/>
            <person name="Alikhan N.F."/>
            <person name="Baker D."/>
            <person name="Gharbi K."/>
            <person name="Hall N."/>
            <person name="Watson M."/>
            <person name="Adriaenssens E.M."/>
            <person name="Foster-Nyarko E."/>
            <person name="Jarju S."/>
            <person name="Secka A."/>
            <person name="Antonio M."/>
            <person name="Oren A."/>
            <person name="Chaudhuri R.R."/>
            <person name="La Ragione R."/>
            <person name="Hildebrand F."/>
            <person name="Pallen M.J."/>
        </authorList>
    </citation>
    <scope>NUCLEOTIDE SEQUENCE</scope>
    <source>
        <strain evidence="4">CHK192-9172</strain>
    </source>
</reference>
<evidence type="ECO:0000259" key="3">
    <source>
        <dbReference type="Pfam" id="PF00881"/>
    </source>
</evidence>
<proteinExistence type="inferred from homology"/>
<dbReference type="Pfam" id="PF00881">
    <property type="entry name" value="Nitroreductase"/>
    <property type="match status" value="1"/>
</dbReference>
<evidence type="ECO:0000313" key="4">
    <source>
        <dbReference type="EMBL" id="HIZ07924.1"/>
    </source>
</evidence>
<accession>A0A9D2D3P3</accession>
<gene>
    <name evidence="4" type="ORF">IAA08_08320</name>
</gene>
<evidence type="ECO:0000256" key="1">
    <source>
        <dbReference type="ARBA" id="ARBA00007118"/>
    </source>
</evidence>
<comment type="caution">
    <text evidence="4">The sequence shown here is derived from an EMBL/GenBank/DDBJ whole genome shotgun (WGS) entry which is preliminary data.</text>
</comment>
<dbReference type="Proteomes" id="UP000824024">
    <property type="component" value="Unassembled WGS sequence"/>
</dbReference>
<feature type="domain" description="Nitroreductase" evidence="3">
    <location>
        <begin position="8"/>
        <end position="159"/>
    </location>
</feature>